<dbReference type="HAMAP" id="MF_02065">
    <property type="entry name" value="MltG"/>
    <property type="match status" value="1"/>
</dbReference>
<dbReference type="Gene3D" id="3.30.160.60">
    <property type="entry name" value="Classic Zinc Finger"/>
    <property type="match status" value="1"/>
</dbReference>
<keyword evidence="3 7" id="KW-1133">Transmembrane helix</keyword>
<evidence type="ECO:0000256" key="2">
    <source>
        <dbReference type="ARBA" id="ARBA00022692"/>
    </source>
</evidence>
<evidence type="ECO:0000256" key="6">
    <source>
        <dbReference type="ARBA" id="ARBA00023316"/>
    </source>
</evidence>
<name>A0A1F7GLU3_9BACT</name>
<evidence type="ECO:0000256" key="4">
    <source>
        <dbReference type="ARBA" id="ARBA00023136"/>
    </source>
</evidence>
<dbReference type="CDD" id="cd08010">
    <property type="entry name" value="MltG_like"/>
    <property type="match status" value="1"/>
</dbReference>
<keyword evidence="4 7" id="KW-0472">Membrane</keyword>
<dbReference type="Pfam" id="PF02618">
    <property type="entry name" value="YceG"/>
    <property type="match status" value="1"/>
</dbReference>
<accession>A0A1F7GLU3</accession>
<dbReference type="InterPro" id="IPR003770">
    <property type="entry name" value="MLTG-like"/>
</dbReference>
<dbReference type="GO" id="GO:0005886">
    <property type="term" value="C:plasma membrane"/>
    <property type="evidence" value="ECO:0007669"/>
    <property type="project" value="UniProtKB-SubCell"/>
</dbReference>
<evidence type="ECO:0000313" key="9">
    <source>
        <dbReference type="Proteomes" id="UP000177026"/>
    </source>
</evidence>
<dbReference type="AlphaFoldDB" id="A0A1F7GLU3"/>
<gene>
    <name evidence="7" type="primary">mltG</name>
    <name evidence="8" type="ORF">A2866_03595</name>
</gene>
<evidence type="ECO:0000256" key="7">
    <source>
        <dbReference type="HAMAP-Rule" id="MF_02065"/>
    </source>
</evidence>
<comment type="function">
    <text evidence="7">Functions as a peptidoglycan terminase that cleaves nascent peptidoglycan strands endolytically to terminate their elongation.</text>
</comment>
<proteinExistence type="inferred from homology"/>
<dbReference type="PANTHER" id="PTHR30518">
    <property type="entry name" value="ENDOLYTIC MUREIN TRANSGLYCOSYLASE"/>
    <property type="match status" value="1"/>
</dbReference>
<evidence type="ECO:0000256" key="1">
    <source>
        <dbReference type="ARBA" id="ARBA00022475"/>
    </source>
</evidence>
<dbReference type="PANTHER" id="PTHR30518:SF2">
    <property type="entry name" value="ENDOLYTIC MUREIN TRANSGLYCOSYLASE"/>
    <property type="match status" value="1"/>
</dbReference>
<feature type="site" description="Important for catalytic activity" evidence="7">
    <location>
        <position position="212"/>
    </location>
</feature>
<organism evidence="8 9">
    <name type="scientific">Candidatus Roizmanbacteria bacterium RIFCSPHIGHO2_01_FULL_39_8</name>
    <dbReference type="NCBI Taxonomy" id="1802033"/>
    <lineage>
        <taxon>Bacteria</taxon>
        <taxon>Candidatus Roizmaniibacteriota</taxon>
    </lineage>
</organism>
<comment type="subcellular location">
    <subcellularLocation>
        <location evidence="7">Cell membrane</location>
        <topology evidence="7">Single-pass membrane protein</topology>
    </subcellularLocation>
</comment>
<protein>
    <recommendedName>
        <fullName evidence="7">Endolytic murein transglycosylase</fullName>
        <ecNumber evidence="7">4.2.2.29</ecNumber>
    </recommendedName>
    <alternativeName>
        <fullName evidence="7">Peptidoglycan lytic transglycosylase</fullName>
    </alternativeName>
    <alternativeName>
        <fullName evidence="7">Peptidoglycan polymerization terminase</fullName>
    </alternativeName>
</protein>
<dbReference type="EMBL" id="MFZI01000042">
    <property type="protein sequence ID" value="OGK19795.1"/>
    <property type="molecule type" value="Genomic_DNA"/>
</dbReference>
<dbReference type="GO" id="GO:0009252">
    <property type="term" value="P:peptidoglycan biosynthetic process"/>
    <property type="evidence" value="ECO:0007669"/>
    <property type="project" value="UniProtKB-UniRule"/>
</dbReference>
<dbReference type="Gene3D" id="3.30.1490.480">
    <property type="entry name" value="Endolytic murein transglycosylase"/>
    <property type="match status" value="1"/>
</dbReference>
<evidence type="ECO:0000256" key="3">
    <source>
        <dbReference type="ARBA" id="ARBA00022989"/>
    </source>
</evidence>
<dbReference type="NCBIfam" id="TIGR00247">
    <property type="entry name" value="endolytic transglycosylase MltG"/>
    <property type="match status" value="1"/>
</dbReference>
<evidence type="ECO:0000313" key="8">
    <source>
        <dbReference type="EMBL" id="OGK19795.1"/>
    </source>
</evidence>
<dbReference type="GO" id="GO:0071555">
    <property type="term" value="P:cell wall organization"/>
    <property type="evidence" value="ECO:0007669"/>
    <property type="project" value="UniProtKB-KW"/>
</dbReference>
<dbReference type="GO" id="GO:0008932">
    <property type="term" value="F:lytic endotransglycosylase activity"/>
    <property type="evidence" value="ECO:0007669"/>
    <property type="project" value="UniProtKB-UniRule"/>
</dbReference>
<comment type="catalytic activity">
    <reaction evidence="7">
        <text>a peptidoglycan chain = a peptidoglycan chain with N-acetyl-1,6-anhydromuramyl-[peptide] at the reducing end + a peptidoglycan chain with N-acetylglucosamine at the non-reducing end.</text>
        <dbReference type="EC" id="4.2.2.29"/>
    </reaction>
</comment>
<evidence type="ECO:0000256" key="5">
    <source>
        <dbReference type="ARBA" id="ARBA00023239"/>
    </source>
</evidence>
<keyword evidence="2 7" id="KW-0812">Transmembrane</keyword>
<comment type="similarity">
    <text evidence="7">Belongs to the transglycosylase MltG family.</text>
</comment>
<dbReference type="Proteomes" id="UP000177026">
    <property type="component" value="Unassembled WGS sequence"/>
</dbReference>
<reference evidence="8 9" key="1">
    <citation type="journal article" date="2016" name="Nat. Commun.">
        <title>Thousands of microbial genomes shed light on interconnected biogeochemical processes in an aquifer system.</title>
        <authorList>
            <person name="Anantharaman K."/>
            <person name="Brown C.T."/>
            <person name="Hug L.A."/>
            <person name="Sharon I."/>
            <person name="Castelle C.J."/>
            <person name="Probst A.J."/>
            <person name="Thomas B.C."/>
            <person name="Singh A."/>
            <person name="Wilkins M.J."/>
            <person name="Karaoz U."/>
            <person name="Brodie E.L."/>
            <person name="Williams K.H."/>
            <person name="Hubbard S.S."/>
            <person name="Banfield J.F."/>
        </authorList>
    </citation>
    <scope>NUCLEOTIDE SEQUENCE [LARGE SCALE GENOMIC DNA]</scope>
</reference>
<dbReference type="EC" id="4.2.2.29" evidence="7"/>
<keyword evidence="6 7" id="KW-0961">Cell wall biogenesis/degradation</keyword>
<sequence>MKLNEISSLYRNYMKRLIILIIFLLVVGGGFYFYYQAGTLPVEKNVKESKIFIVQKGEGLDSIINNLYDQKLIRNKIVFFLVVKQLGLEKNIQAGDFRLNQSMDAHQIANSLTKGTLDIWVTIIEGTRKEEIAQVISQNLGIPETEFLKYAQEGYLFPDTYLIPKDATAEAVIQILKTNLERRFSDDLKEKARQKNLTADEVLTLASLVEREAKYDEDRGQVASVLLNRLDSGMKLDIDATVQYALGYQPGEKSWWKKELSLDDLEMISPYNTYKNAGLPPGPIASPGLASIEAVVNANPDTPYLFYVSDSTGHLHFARTLEEHNENIRKFIR</sequence>
<keyword evidence="5 7" id="KW-0456">Lyase</keyword>
<comment type="caution">
    <text evidence="8">The sequence shown here is derived from an EMBL/GenBank/DDBJ whole genome shotgun (WGS) entry which is preliminary data.</text>
</comment>
<feature type="transmembrane region" description="Helical" evidence="7">
    <location>
        <begin position="17"/>
        <end position="35"/>
    </location>
</feature>
<keyword evidence="1 7" id="KW-1003">Cell membrane</keyword>